<evidence type="ECO:0000256" key="9">
    <source>
        <dbReference type="ARBA" id="ARBA00023004"/>
    </source>
</evidence>
<evidence type="ECO:0000313" key="16">
    <source>
        <dbReference type="Proteomes" id="UP001165120"/>
    </source>
</evidence>
<dbReference type="Gene3D" id="3.10.120.10">
    <property type="entry name" value="Cytochrome b5-like heme/steroid binding domain"/>
    <property type="match status" value="1"/>
</dbReference>
<keyword evidence="13" id="KW-1133">Transmembrane helix</keyword>
<dbReference type="SUPFAM" id="SSF55856">
    <property type="entry name" value="Cytochrome b5-like heme/steroid binding domain"/>
    <property type="match status" value="1"/>
</dbReference>
<evidence type="ECO:0000256" key="11">
    <source>
        <dbReference type="ARBA" id="ARBA00037877"/>
    </source>
</evidence>
<evidence type="ECO:0000259" key="14">
    <source>
        <dbReference type="PROSITE" id="PS50255"/>
    </source>
</evidence>
<evidence type="ECO:0000256" key="2">
    <source>
        <dbReference type="ARBA" id="ARBA00022448"/>
    </source>
</evidence>
<keyword evidence="9 13" id="KW-0408">Iron</keyword>
<keyword evidence="3 13" id="KW-0349">Heme</keyword>
<dbReference type="PROSITE" id="PS00191">
    <property type="entry name" value="CYTOCHROME_B5_1"/>
    <property type="match status" value="1"/>
</dbReference>
<keyword evidence="16" id="KW-1185">Reference proteome</keyword>
<evidence type="ECO:0000256" key="12">
    <source>
        <dbReference type="ARBA" id="ARBA00038168"/>
    </source>
</evidence>
<dbReference type="GO" id="GO:0016126">
    <property type="term" value="P:sterol biosynthetic process"/>
    <property type="evidence" value="ECO:0007669"/>
    <property type="project" value="TreeGrafter"/>
</dbReference>
<keyword evidence="4 13" id="KW-0812">Transmembrane</keyword>
<keyword evidence="5 13" id="KW-0479">Metal-binding</keyword>
<keyword evidence="8" id="KW-0249">Electron transport</keyword>
<reference evidence="15" key="1">
    <citation type="submission" date="2023-04" db="EMBL/GenBank/DDBJ databases">
        <title>Candida boidinii NBRC 10035.</title>
        <authorList>
            <person name="Ichikawa N."/>
            <person name="Sato H."/>
            <person name="Tonouchi N."/>
        </authorList>
    </citation>
    <scope>NUCLEOTIDE SEQUENCE</scope>
    <source>
        <strain evidence="15">NBRC 10035</strain>
    </source>
</reference>
<dbReference type="EMBL" id="BSXN01000920">
    <property type="protein sequence ID" value="GME70582.1"/>
    <property type="molecule type" value="Genomic_DNA"/>
</dbReference>
<proteinExistence type="inferred from homology"/>
<evidence type="ECO:0000256" key="13">
    <source>
        <dbReference type="RuleBase" id="RU362121"/>
    </source>
</evidence>
<gene>
    <name evidence="15" type="ORF">Cboi02_000288600</name>
</gene>
<comment type="similarity">
    <text evidence="12 13">Belongs to the cytochrome b5 family.</text>
</comment>
<comment type="caution">
    <text evidence="15">The sequence shown here is derived from an EMBL/GenBank/DDBJ whole genome shotgun (WGS) entry which is preliminary data.</text>
</comment>
<keyword evidence="6" id="KW-0256">Endoplasmic reticulum</keyword>
<keyword evidence="2" id="KW-0813">Transport</keyword>
<evidence type="ECO:0000256" key="3">
    <source>
        <dbReference type="ARBA" id="ARBA00022617"/>
    </source>
</evidence>
<evidence type="ECO:0000256" key="7">
    <source>
        <dbReference type="ARBA" id="ARBA00022848"/>
    </source>
</evidence>
<feature type="transmembrane region" description="Helical" evidence="13">
    <location>
        <begin position="97"/>
        <end position="115"/>
    </location>
</feature>
<dbReference type="GO" id="GO:0046872">
    <property type="term" value="F:metal ion binding"/>
    <property type="evidence" value="ECO:0007669"/>
    <property type="project" value="UniProtKB-UniRule"/>
</dbReference>
<dbReference type="PANTHER" id="PTHR19359:SF150">
    <property type="entry name" value="CYTOCHROME B5"/>
    <property type="match status" value="1"/>
</dbReference>
<sequence length="118" mass="12459">MSKVFTAEEVAAHNTRSDLYIVIDGKVYDCTEYLDEHPGGEEVIIDCAGDDATEAFEDIGHSEDAREILEGLLVGTVEGGFKSTKQAAATSEGGSSLPLVAAAGIAIAVCAFFFLRQN</sequence>
<evidence type="ECO:0000256" key="8">
    <source>
        <dbReference type="ARBA" id="ARBA00022982"/>
    </source>
</evidence>
<dbReference type="OrthoDB" id="260519at2759"/>
<dbReference type="SMART" id="SM01117">
    <property type="entry name" value="Cyt-b5"/>
    <property type="match status" value="1"/>
</dbReference>
<evidence type="ECO:0000313" key="15">
    <source>
        <dbReference type="EMBL" id="GME70582.1"/>
    </source>
</evidence>
<evidence type="ECO:0000256" key="5">
    <source>
        <dbReference type="ARBA" id="ARBA00022723"/>
    </source>
</evidence>
<keyword evidence="7" id="KW-0492">Microsome</keyword>
<dbReference type="AlphaFoldDB" id="A0A9W6T0V7"/>
<dbReference type="PROSITE" id="PS50255">
    <property type="entry name" value="CYTOCHROME_B5_2"/>
    <property type="match status" value="1"/>
</dbReference>
<dbReference type="InterPro" id="IPR036400">
    <property type="entry name" value="Cyt_B5-like_heme/steroid_sf"/>
</dbReference>
<dbReference type="InterPro" id="IPR018506">
    <property type="entry name" value="Cyt_B5_heme-BS"/>
</dbReference>
<evidence type="ECO:0000256" key="4">
    <source>
        <dbReference type="ARBA" id="ARBA00022692"/>
    </source>
</evidence>
<dbReference type="PANTHER" id="PTHR19359">
    <property type="entry name" value="CYTOCHROME B5"/>
    <property type="match status" value="1"/>
</dbReference>
<feature type="domain" description="Cytochrome b5 heme-binding" evidence="14">
    <location>
        <begin position="2"/>
        <end position="78"/>
    </location>
</feature>
<dbReference type="Pfam" id="PF00173">
    <property type="entry name" value="Cyt-b5"/>
    <property type="match status" value="1"/>
</dbReference>
<evidence type="ECO:0000256" key="10">
    <source>
        <dbReference type="ARBA" id="ARBA00023136"/>
    </source>
</evidence>
<dbReference type="InterPro" id="IPR001199">
    <property type="entry name" value="Cyt_B5-like_heme/steroid-bd"/>
</dbReference>
<dbReference type="FunFam" id="3.10.120.10:FF:000002">
    <property type="entry name" value="Cytochrome b5 type B"/>
    <property type="match status" value="1"/>
</dbReference>
<dbReference type="GO" id="GO:0020037">
    <property type="term" value="F:heme binding"/>
    <property type="evidence" value="ECO:0007669"/>
    <property type="project" value="UniProtKB-UniRule"/>
</dbReference>
<accession>A0A9W6T0V7</accession>
<dbReference type="InterPro" id="IPR050668">
    <property type="entry name" value="Cytochrome_b5"/>
</dbReference>
<protein>
    <submittedName>
        <fullName evidence="15">Unnamed protein product</fullName>
    </submittedName>
</protein>
<name>A0A9W6T0V7_CANBO</name>
<keyword evidence="10 13" id="KW-0472">Membrane</keyword>
<organism evidence="15 16">
    <name type="scientific">Candida boidinii</name>
    <name type="common">Yeast</name>
    <dbReference type="NCBI Taxonomy" id="5477"/>
    <lineage>
        <taxon>Eukaryota</taxon>
        <taxon>Fungi</taxon>
        <taxon>Dikarya</taxon>
        <taxon>Ascomycota</taxon>
        <taxon>Saccharomycotina</taxon>
        <taxon>Pichiomycetes</taxon>
        <taxon>Pichiales</taxon>
        <taxon>Pichiaceae</taxon>
        <taxon>Ogataea</taxon>
        <taxon>Ogataea/Candida clade</taxon>
    </lineage>
</organism>
<dbReference type="Proteomes" id="UP001165120">
    <property type="component" value="Unassembled WGS sequence"/>
</dbReference>
<evidence type="ECO:0000256" key="6">
    <source>
        <dbReference type="ARBA" id="ARBA00022824"/>
    </source>
</evidence>
<dbReference type="PRINTS" id="PR00363">
    <property type="entry name" value="CYTOCHROMEB5"/>
</dbReference>
<dbReference type="GO" id="GO:0005789">
    <property type="term" value="C:endoplasmic reticulum membrane"/>
    <property type="evidence" value="ECO:0007669"/>
    <property type="project" value="UniProtKB-SubCell"/>
</dbReference>
<comment type="subcellular location">
    <subcellularLocation>
        <location evidence="1">Endoplasmic reticulum membrane</location>
        <topology evidence="1">Single-pass membrane protein</topology>
        <orientation evidence="1">Cytoplasmic side</orientation>
    </subcellularLocation>
    <subcellularLocation>
        <location evidence="11">Microsome membrane</location>
        <topology evidence="11">Single-pass membrane protein</topology>
        <orientation evidence="11">Cytoplasmic side</orientation>
    </subcellularLocation>
</comment>
<evidence type="ECO:0000256" key="1">
    <source>
        <dbReference type="ARBA" id="ARBA00004131"/>
    </source>
</evidence>